<proteinExistence type="predicted"/>
<name>A0A285MX47_9FLAO</name>
<protein>
    <submittedName>
        <fullName evidence="1">Uncharacterized protein</fullName>
    </submittedName>
</protein>
<keyword evidence="2" id="KW-1185">Reference proteome</keyword>
<organism evidence="1 2">
    <name type="scientific">Flagellimonas pacifica</name>
    <dbReference type="NCBI Taxonomy" id="1247520"/>
    <lineage>
        <taxon>Bacteria</taxon>
        <taxon>Pseudomonadati</taxon>
        <taxon>Bacteroidota</taxon>
        <taxon>Flavobacteriia</taxon>
        <taxon>Flavobacteriales</taxon>
        <taxon>Flavobacteriaceae</taxon>
        <taxon>Flagellimonas</taxon>
    </lineage>
</organism>
<accession>A0A285MX47</accession>
<evidence type="ECO:0000313" key="2">
    <source>
        <dbReference type="Proteomes" id="UP000219048"/>
    </source>
</evidence>
<evidence type="ECO:0000313" key="1">
    <source>
        <dbReference type="EMBL" id="SNZ01117.1"/>
    </source>
</evidence>
<dbReference type="Proteomes" id="UP000219048">
    <property type="component" value="Unassembled WGS sequence"/>
</dbReference>
<sequence>MSKKLDVYIIMGPNFKSSMEILQSAQEELLYNKLLQQITKDFTLANVELKISEGIEPTQLKAVLREKIYFLLLEKFQEYLNLLYVVDIPEKQMKKIHSVDAVDAATEVCFLILKREWQKVWFKNKYNS</sequence>
<gene>
    <name evidence="1" type="ORF">SAMN06265377_2949</name>
</gene>
<dbReference type="EMBL" id="OBEH01000004">
    <property type="protein sequence ID" value="SNZ01117.1"/>
    <property type="molecule type" value="Genomic_DNA"/>
</dbReference>
<reference evidence="2" key="1">
    <citation type="submission" date="2017-09" db="EMBL/GenBank/DDBJ databases">
        <authorList>
            <person name="Varghese N."/>
            <person name="Submissions S."/>
        </authorList>
    </citation>
    <scope>NUCLEOTIDE SEQUENCE [LARGE SCALE GENOMIC DNA]</scope>
    <source>
        <strain evidence="2">DSM 25885</strain>
    </source>
</reference>
<dbReference type="AlphaFoldDB" id="A0A285MX47"/>